<dbReference type="RefSeq" id="WP_131763521.1">
    <property type="nucleotide sequence ID" value="NZ_CAACUY010000350.1"/>
</dbReference>
<sequence length="345" mass="38099">MPPPFLRRSLSIPLLFVLALLVAAVFPVVFVLTLAGGRRSRVMRFLWFALAWGGLESAAVLGCGRLWLVRADPDRHYDVIRRYVGGLYRSAQRRLGLRIEIEGGFEGDAGGPEGGTGGPGGGASGPEGDRPLIVLSRHAGPGDALLLVHHLMSGYRRRPRVVMKAQLQLDPCIDIAGNRLPNVFVAPGGDNVPGIGRLARDLGPRDAVVIFPEGGNFTPDRRRRAIRRLVRLRRWREASRAAGMRHLMPPRPGGVLAALDAAPGADVVFVAHVGLEDMTSVGEVWRSVPLTHTVRARWWRFPAEDVPRDREARIDWLYTRWEEADAWIASHRAESTPDHRADDHI</sequence>
<keyword evidence="2" id="KW-0472">Membrane</keyword>
<evidence type="ECO:0000256" key="2">
    <source>
        <dbReference type="SAM" id="Phobius"/>
    </source>
</evidence>
<dbReference type="Proteomes" id="UP001597063">
    <property type="component" value="Unassembled WGS sequence"/>
</dbReference>
<feature type="transmembrane region" description="Helical" evidence="2">
    <location>
        <begin position="45"/>
        <end position="68"/>
    </location>
</feature>
<comment type="caution">
    <text evidence="4">The sequence shown here is derived from an EMBL/GenBank/DDBJ whole genome shotgun (WGS) entry which is preliminary data.</text>
</comment>
<keyword evidence="5" id="KW-1185">Reference proteome</keyword>
<dbReference type="EMBL" id="JBHTGP010000003">
    <property type="protein sequence ID" value="MFD0684283.1"/>
    <property type="molecule type" value="Genomic_DNA"/>
</dbReference>
<keyword evidence="4" id="KW-0808">Transferase</keyword>
<dbReference type="SMART" id="SM00563">
    <property type="entry name" value="PlsC"/>
    <property type="match status" value="1"/>
</dbReference>
<keyword evidence="2" id="KW-1133">Transmembrane helix</keyword>
<evidence type="ECO:0000313" key="4">
    <source>
        <dbReference type="EMBL" id="MFD0684283.1"/>
    </source>
</evidence>
<evidence type="ECO:0000256" key="1">
    <source>
        <dbReference type="SAM" id="MobiDB-lite"/>
    </source>
</evidence>
<dbReference type="Pfam" id="PF01553">
    <property type="entry name" value="Acyltransferase"/>
    <property type="match status" value="1"/>
</dbReference>
<keyword evidence="2" id="KW-0812">Transmembrane</keyword>
<dbReference type="PANTHER" id="PTHR10983">
    <property type="entry name" value="1-ACYLGLYCEROL-3-PHOSPHATE ACYLTRANSFERASE-RELATED"/>
    <property type="match status" value="1"/>
</dbReference>
<dbReference type="SUPFAM" id="SSF69593">
    <property type="entry name" value="Glycerol-3-phosphate (1)-acyltransferase"/>
    <property type="match status" value="1"/>
</dbReference>
<feature type="compositionally biased region" description="Gly residues" evidence="1">
    <location>
        <begin position="106"/>
        <end position="125"/>
    </location>
</feature>
<dbReference type="GO" id="GO:0016746">
    <property type="term" value="F:acyltransferase activity"/>
    <property type="evidence" value="ECO:0007669"/>
    <property type="project" value="UniProtKB-KW"/>
</dbReference>
<organism evidence="4 5">
    <name type="scientific">Actinomadura fibrosa</name>
    <dbReference type="NCBI Taxonomy" id="111802"/>
    <lineage>
        <taxon>Bacteria</taxon>
        <taxon>Bacillati</taxon>
        <taxon>Actinomycetota</taxon>
        <taxon>Actinomycetes</taxon>
        <taxon>Streptosporangiales</taxon>
        <taxon>Thermomonosporaceae</taxon>
        <taxon>Actinomadura</taxon>
    </lineage>
</organism>
<evidence type="ECO:0000259" key="3">
    <source>
        <dbReference type="SMART" id="SM00563"/>
    </source>
</evidence>
<feature type="domain" description="Phospholipid/glycerol acyltransferase" evidence="3">
    <location>
        <begin position="132"/>
        <end position="275"/>
    </location>
</feature>
<keyword evidence="4" id="KW-0012">Acyltransferase</keyword>
<feature type="transmembrane region" description="Helical" evidence="2">
    <location>
        <begin position="12"/>
        <end position="33"/>
    </location>
</feature>
<protein>
    <submittedName>
        <fullName evidence="4">1-acyl-sn-glycerol-3-phosphate acyltransferase</fullName>
    </submittedName>
</protein>
<accession>A0ABW2XFK4</accession>
<name>A0ABW2XFK4_9ACTN</name>
<gene>
    <name evidence="4" type="ORF">ACFQZM_07240</name>
</gene>
<feature type="region of interest" description="Disordered" evidence="1">
    <location>
        <begin position="106"/>
        <end position="129"/>
    </location>
</feature>
<dbReference type="InterPro" id="IPR002123">
    <property type="entry name" value="Plipid/glycerol_acylTrfase"/>
</dbReference>
<proteinExistence type="predicted"/>
<dbReference type="PANTHER" id="PTHR10983:SF24">
    <property type="entry name" value="1-ACYLGLYCEROL-3-PHOSPHATE O-ACYLTRANSFERASE 3, ISOFORM E-RELATED"/>
    <property type="match status" value="1"/>
</dbReference>
<evidence type="ECO:0000313" key="5">
    <source>
        <dbReference type="Proteomes" id="UP001597063"/>
    </source>
</evidence>
<reference evidence="5" key="1">
    <citation type="journal article" date="2019" name="Int. J. Syst. Evol. Microbiol.">
        <title>The Global Catalogue of Microorganisms (GCM) 10K type strain sequencing project: providing services to taxonomists for standard genome sequencing and annotation.</title>
        <authorList>
            <consortium name="The Broad Institute Genomics Platform"/>
            <consortium name="The Broad Institute Genome Sequencing Center for Infectious Disease"/>
            <person name="Wu L."/>
            <person name="Ma J."/>
        </authorList>
    </citation>
    <scope>NUCLEOTIDE SEQUENCE [LARGE SCALE GENOMIC DNA]</scope>
    <source>
        <strain evidence="5">JCM 9371</strain>
    </source>
</reference>